<dbReference type="Gramene" id="Ma02_t01930.1">
    <property type="protein sequence ID" value="Ma02_p01930.1"/>
    <property type="gene ID" value="Ma02_g01930"/>
</dbReference>
<dbReference type="Gene3D" id="1.10.340.70">
    <property type="match status" value="1"/>
</dbReference>
<dbReference type="PANTHER" id="PTHR48475">
    <property type="entry name" value="RIBONUCLEASE H"/>
    <property type="match status" value="1"/>
</dbReference>
<dbReference type="AlphaFoldDB" id="A0A804HYB4"/>
<dbReference type="Proteomes" id="UP000012960">
    <property type="component" value="Unplaced"/>
</dbReference>
<proteinExistence type="predicted"/>
<dbReference type="Pfam" id="PF17921">
    <property type="entry name" value="Integrase_H2C2"/>
    <property type="match status" value="1"/>
</dbReference>
<feature type="compositionally biased region" description="Basic and acidic residues" evidence="1">
    <location>
        <begin position="446"/>
        <end position="464"/>
    </location>
</feature>
<dbReference type="FunCoup" id="A0A804HYB4">
    <property type="interactions" value="622"/>
</dbReference>
<keyword evidence="4" id="KW-1185">Reference proteome</keyword>
<dbReference type="InterPro" id="IPR043502">
    <property type="entry name" value="DNA/RNA_pol_sf"/>
</dbReference>
<dbReference type="InterPro" id="IPR000477">
    <property type="entry name" value="RT_dom"/>
</dbReference>
<dbReference type="Gene3D" id="3.30.420.10">
    <property type="entry name" value="Ribonuclease H-like superfamily/Ribonuclease H"/>
    <property type="match status" value="2"/>
</dbReference>
<dbReference type="Gene3D" id="3.30.70.270">
    <property type="match status" value="2"/>
</dbReference>
<dbReference type="InterPro" id="IPR041588">
    <property type="entry name" value="Integrase_H2C2"/>
</dbReference>
<dbReference type="CDD" id="cd01647">
    <property type="entry name" value="RT_LTR"/>
    <property type="match status" value="1"/>
</dbReference>
<evidence type="ECO:0000313" key="3">
    <source>
        <dbReference type="EnsemblPlants" id="Ma02_p01930.1"/>
    </source>
</evidence>
<organism evidence="3 4">
    <name type="scientific">Musa acuminata subsp. malaccensis</name>
    <name type="common">Wild banana</name>
    <name type="synonym">Musa malaccensis</name>
    <dbReference type="NCBI Taxonomy" id="214687"/>
    <lineage>
        <taxon>Eukaryota</taxon>
        <taxon>Viridiplantae</taxon>
        <taxon>Streptophyta</taxon>
        <taxon>Embryophyta</taxon>
        <taxon>Tracheophyta</taxon>
        <taxon>Spermatophyta</taxon>
        <taxon>Magnoliopsida</taxon>
        <taxon>Liliopsida</taxon>
        <taxon>Zingiberales</taxon>
        <taxon>Musaceae</taxon>
        <taxon>Musa</taxon>
    </lineage>
</organism>
<dbReference type="OMA" id="YETHYSE"/>
<dbReference type="InParanoid" id="A0A804HYB4"/>
<dbReference type="PROSITE" id="PS50994">
    <property type="entry name" value="INTEGRASE"/>
    <property type="match status" value="1"/>
</dbReference>
<evidence type="ECO:0000256" key="1">
    <source>
        <dbReference type="SAM" id="MobiDB-lite"/>
    </source>
</evidence>
<feature type="region of interest" description="Disordered" evidence="1">
    <location>
        <begin position="440"/>
        <end position="464"/>
    </location>
</feature>
<dbReference type="Pfam" id="PF00078">
    <property type="entry name" value="RVT_1"/>
    <property type="match status" value="1"/>
</dbReference>
<dbReference type="GeneID" id="103972866"/>
<dbReference type="GO" id="GO:0003676">
    <property type="term" value="F:nucleic acid binding"/>
    <property type="evidence" value="ECO:0007669"/>
    <property type="project" value="InterPro"/>
</dbReference>
<dbReference type="EnsemblPlants" id="Ma02_t01930.1">
    <property type="protein sequence ID" value="Ma02_p01930.1"/>
    <property type="gene ID" value="Ma02_g01930"/>
</dbReference>
<dbReference type="InterPro" id="IPR012337">
    <property type="entry name" value="RNaseH-like_sf"/>
</dbReference>
<name>A0A804HYB4_MUSAM</name>
<dbReference type="Pfam" id="PF17919">
    <property type="entry name" value="RT_RNaseH_2"/>
    <property type="match status" value="1"/>
</dbReference>
<protein>
    <recommendedName>
        <fullName evidence="2">Integrase catalytic domain-containing protein</fullName>
    </recommendedName>
</protein>
<evidence type="ECO:0000259" key="2">
    <source>
        <dbReference type="PROSITE" id="PS50994"/>
    </source>
</evidence>
<dbReference type="Pfam" id="PF00665">
    <property type="entry name" value="rve"/>
    <property type="match status" value="1"/>
</dbReference>
<dbReference type="InterPro" id="IPR043128">
    <property type="entry name" value="Rev_trsase/Diguanyl_cyclase"/>
</dbReference>
<accession>A0A804HYB4</accession>
<evidence type="ECO:0000313" key="4">
    <source>
        <dbReference type="Proteomes" id="UP000012960"/>
    </source>
</evidence>
<dbReference type="GO" id="GO:0015074">
    <property type="term" value="P:DNA integration"/>
    <property type="evidence" value="ECO:0007669"/>
    <property type="project" value="InterPro"/>
</dbReference>
<dbReference type="InterPro" id="IPR036397">
    <property type="entry name" value="RNaseH_sf"/>
</dbReference>
<dbReference type="SUPFAM" id="SSF56672">
    <property type="entry name" value="DNA/RNA polymerases"/>
    <property type="match status" value="1"/>
</dbReference>
<dbReference type="InterPro" id="IPR041577">
    <property type="entry name" value="RT_RNaseH_2"/>
</dbReference>
<dbReference type="OrthoDB" id="785466at2759"/>
<reference evidence="3" key="1">
    <citation type="submission" date="2021-05" db="UniProtKB">
        <authorList>
            <consortium name="EnsemblPlants"/>
        </authorList>
    </citation>
    <scope>IDENTIFICATION</scope>
    <source>
        <strain evidence="3">subsp. malaccensis</strain>
    </source>
</reference>
<dbReference type="SUPFAM" id="SSF53098">
    <property type="entry name" value="Ribonuclease H-like"/>
    <property type="match status" value="2"/>
</dbReference>
<sequence>MPKDCYPLPRIDQLVDATAGHARLSFMGAFSGYNQIRMAPQDQEHTTFVIDLGVYFYKVMPFGLKNAGATYQRAVNKMFAPQIGRNVKVYVDDMIVKSRMAVDHLIDLAETFSTLRRHGLCLNPAKCVFGISSGKFLIFIVHERGIDVNLEKVRAVINMQAPRTIKDLQRLNGRLAALSRFLSWSGDRCLPFFRALKNPKDFRWMVKCEEAFGQVKQHLANLPRLASVAFEEKLSIYLAASQHMVSSVLTKEASGEQLSVYYISHVLNGPEEQYPPIEKLALALVLASQKLLPYFQAHPIEVITDQPLRQVLSKFDVARRLLKWSVELGEFNIRYVPKTAVKAQSVADFIAELVQNENESSEQLEEAWFLHVDGSATSSSAGAGLVLSTLDGRSFERSFRFGFRATNNEAEYEALLVGLKLALEMQVDALHRLAARGRATRVPRSQNERADELAKLASRPDHRNHSEVKELPFRAISVSAITPTDVRATWVQEMLLFKRDGILPDNEAAARRVCRTQAWYSEVNGRLYKRSFSQPLLRCLEPEEALKVLAEVHEGICGEHIAGRTLAYKILRQGYYWPTMSRDARSYIQLCGPCQWHARIPQQPTVPLTPIDCAWSFEQWGLDLLGPFPPASGQRRYIVVGVDYFTKWAEVEPLATIIERQVEKFIWKNIMTRFGLPEANIMDNGSQFTSARFREFCPNYGIQLKFSSVAHPQTNGLAELTNRSILDGLRRRVSVAQSAWVDELPSILWSLQTTPKTATGESPYSLSFGTEAVLPPEMVFPTSRTATYDEGVSAQGLRADLDLLEERRADAHLKDLSYKRAVARIHNHRVHPRPIKLGDLVLRKAEVSDPTRMHGKLAPSWGGPYRVTDVVGVGAYRLATM</sequence>
<dbReference type="InterPro" id="IPR001584">
    <property type="entry name" value="Integrase_cat-core"/>
</dbReference>
<feature type="domain" description="Integrase catalytic" evidence="2">
    <location>
        <begin position="606"/>
        <end position="771"/>
    </location>
</feature>
<dbReference type="PANTHER" id="PTHR48475:SF2">
    <property type="entry name" value="RIBONUCLEASE H"/>
    <property type="match status" value="1"/>
</dbReference>